<dbReference type="Pfam" id="PF00370">
    <property type="entry name" value="FGGY_N"/>
    <property type="match status" value="1"/>
</dbReference>
<evidence type="ECO:0000259" key="4">
    <source>
        <dbReference type="Pfam" id="PF00370"/>
    </source>
</evidence>
<keyword evidence="3 6" id="KW-0418">Kinase</keyword>
<evidence type="ECO:0000256" key="1">
    <source>
        <dbReference type="ARBA" id="ARBA00009156"/>
    </source>
</evidence>
<comment type="similarity">
    <text evidence="1">Belongs to the FGGY kinase family.</text>
</comment>
<dbReference type="NCBIfam" id="TIGR01315">
    <property type="entry name" value="5C_CHO_kinase"/>
    <property type="match status" value="1"/>
</dbReference>
<feature type="domain" description="Carbohydrate kinase FGGY N-terminal" evidence="4">
    <location>
        <begin position="7"/>
        <end position="255"/>
    </location>
</feature>
<dbReference type="InterPro" id="IPR000577">
    <property type="entry name" value="Carb_kinase_FGGY"/>
</dbReference>
<gene>
    <name evidence="6" type="ORF">FCN80_07615</name>
</gene>
<dbReference type="GO" id="GO:0016301">
    <property type="term" value="F:kinase activity"/>
    <property type="evidence" value="ECO:0007669"/>
    <property type="project" value="UniProtKB-KW"/>
</dbReference>
<keyword evidence="7" id="KW-1185">Reference proteome</keyword>
<name>A0ABY2SP13_9HYPH</name>
<dbReference type="CDD" id="cd07782">
    <property type="entry name" value="ASKHA_NBD_FGGY_D-RBK"/>
    <property type="match status" value="1"/>
</dbReference>
<dbReference type="Gene3D" id="3.30.420.40">
    <property type="match status" value="1"/>
</dbReference>
<dbReference type="Pfam" id="PF02782">
    <property type="entry name" value="FGGY_C"/>
    <property type="match status" value="1"/>
</dbReference>
<keyword evidence="2" id="KW-0808">Transferase</keyword>
<evidence type="ECO:0000256" key="2">
    <source>
        <dbReference type="ARBA" id="ARBA00022679"/>
    </source>
</evidence>
<evidence type="ECO:0000259" key="5">
    <source>
        <dbReference type="Pfam" id="PF02782"/>
    </source>
</evidence>
<dbReference type="InterPro" id="IPR018485">
    <property type="entry name" value="FGGY_C"/>
</dbReference>
<dbReference type="PANTHER" id="PTHR43435:SF4">
    <property type="entry name" value="FGGY CARBOHYDRATE KINASE DOMAIN-CONTAINING PROTEIN"/>
    <property type="match status" value="1"/>
</dbReference>
<dbReference type="InterPro" id="IPR043129">
    <property type="entry name" value="ATPase_NBD"/>
</dbReference>
<organism evidence="6 7">
    <name type="scientific">Martelella alba</name>
    <dbReference type="NCBI Taxonomy" id="2590451"/>
    <lineage>
        <taxon>Bacteria</taxon>
        <taxon>Pseudomonadati</taxon>
        <taxon>Pseudomonadota</taxon>
        <taxon>Alphaproteobacteria</taxon>
        <taxon>Hyphomicrobiales</taxon>
        <taxon>Aurantimonadaceae</taxon>
        <taxon>Martelella</taxon>
    </lineage>
</organism>
<dbReference type="InterPro" id="IPR018484">
    <property type="entry name" value="FGGY_N"/>
</dbReference>
<dbReference type="PIRSF" id="PIRSF000538">
    <property type="entry name" value="GlpK"/>
    <property type="match status" value="1"/>
</dbReference>
<reference evidence="6 7" key="1">
    <citation type="submission" date="2019-04" db="EMBL/GenBank/DDBJ databases">
        <authorList>
            <person name="Li M."/>
            <person name="Gao C."/>
        </authorList>
    </citation>
    <scope>NUCLEOTIDE SEQUENCE [LARGE SCALE GENOMIC DNA]</scope>
    <source>
        <strain evidence="6 7">BGMRC 2031</strain>
    </source>
</reference>
<proteinExistence type="inferred from homology"/>
<dbReference type="SUPFAM" id="SSF53067">
    <property type="entry name" value="Actin-like ATPase domain"/>
    <property type="match status" value="2"/>
</dbReference>
<dbReference type="InterPro" id="IPR006003">
    <property type="entry name" value="FGGY_RbtK-like"/>
</dbReference>
<dbReference type="EMBL" id="SZPQ01000006">
    <property type="protein sequence ID" value="TKI07279.1"/>
    <property type="molecule type" value="Genomic_DNA"/>
</dbReference>
<evidence type="ECO:0000313" key="7">
    <source>
        <dbReference type="Proteomes" id="UP000305202"/>
    </source>
</evidence>
<feature type="domain" description="Carbohydrate kinase FGGY C-terminal" evidence="5">
    <location>
        <begin position="269"/>
        <end position="474"/>
    </location>
</feature>
<dbReference type="Gene3D" id="1.20.58.2240">
    <property type="match status" value="1"/>
</dbReference>
<evidence type="ECO:0000256" key="3">
    <source>
        <dbReference type="ARBA" id="ARBA00022777"/>
    </source>
</evidence>
<sequence>MTAQHFIGVDVGSASVRAGVFNPQGRRLAFAVRQISQFHPRPGVVEQSSQQIWQHVCEAIQEAVQHAGISPASVVSLGFDATCSLVAVDRQGCGISVAEDGDAGRDIIMWMDHRAVEETRAINATGDAALAYVGGEVSVEMELPKVLWLKRNFPQRYQDAWRFFDLADYLVWRATGRDVASVCTLTCKWNYLAHERRFSASLLEAVNLTDVLDKVPRAILELGQSAGNLSQATAEQCGLTTAVTVAGGIIDAHAGGLALVGSHPEGALALISGTSNCHMLVSPREVHVPGVWGPYWGAMLPDQWLSEGGQSAAGALVDWTLRQHAVWPSLQQQAAERRCSEYRLLNEWVADLERREPLPTRQLHVLADHYGNRSPRANPDARGAVMGLTLEQGPDALARLYLATLQAIAYGTRHIIDAMNQSGHHITRLTICGGATKNPLWLREYANVTGCDIALSAEDDVVTLGAALLGAVAAGSYPTLTEAARALVRPGDSIKADARYADFHQAKYEVYLRMYDEEQQAMDKMRPWL</sequence>
<evidence type="ECO:0000313" key="6">
    <source>
        <dbReference type="EMBL" id="TKI07279.1"/>
    </source>
</evidence>
<accession>A0ABY2SP13</accession>
<comment type="caution">
    <text evidence="6">The sequence shown here is derived from an EMBL/GenBank/DDBJ whole genome shotgun (WGS) entry which is preliminary data.</text>
</comment>
<dbReference type="PANTHER" id="PTHR43435">
    <property type="entry name" value="RIBULOKINASE"/>
    <property type="match status" value="1"/>
</dbReference>
<dbReference type="RefSeq" id="WP_136989563.1">
    <property type="nucleotide sequence ID" value="NZ_SZPQ01000006.1"/>
</dbReference>
<protein>
    <submittedName>
        <fullName evidence="6">FGGY-family carbohydrate kinase</fullName>
    </submittedName>
</protein>
<dbReference type="Proteomes" id="UP000305202">
    <property type="component" value="Unassembled WGS sequence"/>
</dbReference>